<keyword evidence="10" id="KW-0378">Hydrolase</keyword>
<dbReference type="InterPro" id="IPR012340">
    <property type="entry name" value="NA-bd_OB-fold"/>
</dbReference>
<reference evidence="22 23" key="1">
    <citation type="submission" date="2018-08" db="EMBL/GenBank/DDBJ databases">
        <title>The reduced genetic potential of extracellular carbohydrate catabolism in Euzebyella marina RN62, a Flavobacteriia bacterium isolated from the hadal water.</title>
        <authorList>
            <person name="Xue C."/>
        </authorList>
    </citation>
    <scope>NUCLEOTIDE SEQUENCE [LARGE SCALE GENOMIC DNA]</scope>
    <source>
        <strain evidence="22 23">RN62</strain>
    </source>
</reference>
<sequence>MSLDEYNSKREFSTTSEPIGKISPIGGNNRFVIQRHSSRKLHYDLRLEIDGVLKSWAIPKGPSLNPADKRLAVRTEDHPVSYLNFEGTIPKGNYGAGEMEIWDFGIYTVDGMNNVSEISISLKQGNLKLFFNGQNIKGNYSLVRTGWKSGKEQWLMIKKKDEFAVNGLYDAESFTDGTENFTYPKNLRPGLILSPMLATVRDKVFNDPNWIYELKWDGYRLIAHISDKGVLLQSRNGVSYNSKFPILVDELKSLDNDVILDGEVVILNEQGISQFGELHNYPDSGGILRYYVFDMIYLNGHSMLNLPLLDRKSLIPNVLEDLSITRFCDHIEGMGTTLLEMAKKSGMEGIIAKEIYSHYAIGTRSENWLKIKLSNSIDAIICGYVVADQGETFSSIILGKKEANGNLIYIGNCGVGFGSDLKYDLKRIMSSFETLNSPFKSSIKLKGKKVIWLRPKLVCEVNFREKTKNNLLRQPVFKRVVNWEEPVIDSIDHDNSLINRDEPIPRGGSIKEYVDVDGFKVPISNLDKILWKESKKSKYHLIDYYLSISDYIIPYLKDRPQSLHRFPEGIENEGFYQKDVDFLPEWAGSLNIYSKSSDREINYLLCQNAATLLYMANLGCIEINPWNSRKYSLEKPDYAIIDLDPPVTKSFSDIIIVTKVLAELLNELQLKSYYKLSGSKGIHVYIPMGAEYSYEEVRDFIKLICIVVEKRLPELTTLQRTIKKRNGKIYLDYLQNRRGQTVASTYSIRPLPKAPISTPFLLEELGHIDSAQYFTLNDIQQRILDVGDVFSPMLFEKSNLEDSLEELEKLL</sequence>
<dbReference type="InterPro" id="IPR014145">
    <property type="entry name" value="LigD_pol_dom"/>
</dbReference>
<dbReference type="Gene3D" id="3.90.920.10">
    <property type="entry name" value="DNA primase, PRIM domain"/>
    <property type="match status" value="1"/>
</dbReference>
<dbReference type="Pfam" id="PF01068">
    <property type="entry name" value="DNA_ligase_A_M"/>
    <property type="match status" value="1"/>
</dbReference>
<dbReference type="InterPro" id="IPR014146">
    <property type="entry name" value="LigD_ligase_dom"/>
</dbReference>
<dbReference type="CDD" id="cd07971">
    <property type="entry name" value="OBF_DNA_ligase_LigD"/>
    <property type="match status" value="1"/>
</dbReference>
<keyword evidence="12" id="KW-0067">ATP-binding</keyword>
<keyword evidence="11" id="KW-0269">Exonuclease</keyword>
<evidence type="ECO:0000256" key="13">
    <source>
        <dbReference type="ARBA" id="ARBA00022932"/>
    </source>
</evidence>
<keyword evidence="23" id="KW-1185">Reference proteome</keyword>
<dbReference type="OrthoDB" id="9802472at2"/>
<dbReference type="Pfam" id="PF21686">
    <property type="entry name" value="LigD_Prim-Pol"/>
    <property type="match status" value="1"/>
</dbReference>
<evidence type="ECO:0000256" key="6">
    <source>
        <dbReference type="ARBA" id="ARBA00022722"/>
    </source>
</evidence>
<evidence type="ECO:0000256" key="5">
    <source>
        <dbReference type="ARBA" id="ARBA00022695"/>
    </source>
</evidence>
<comment type="catalytic activity">
    <reaction evidence="20">
        <text>ATP + (deoxyribonucleotide)n-3'-hydroxyl + 5'-phospho-(deoxyribonucleotide)m = (deoxyribonucleotide)n+m + AMP + diphosphate.</text>
        <dbReference type="EC" id="6.5.1.1"/>
    </reaction>
</comment>
<evidence type="ECO:0000256" key="9">
    <source>
        <dbReference type="ARBA" id="ARBA00022763"/>
    </source>
</evidence>
<dbReference type="NCBIfam" id="TIGR02776">
    <property type="entry name" value="NHEJ_ligase_prk"/>
    <property type="match status" value="1"/>
</dbReference>
<evidence type="ECO:0000256" key="14">
    <source>
        <dbReference type="ARBA" id="ARBA00023125"/>
    </source>
</evidence>
<evidence type="ECO:0000256" key="19">
    <source>
        <dbReference type="ARBA" id="ARBA00029943"/>
    </source>
</evidence>
<dbReference type="AlphaFoldDB" id="A0A3G2L5X8"/>
<evidence type="ECO:0000256" key="8">
    <source>
        <dbReference type="ARBA" id="ARBA00022741"/>
    </source>
</evidence>
<dbReference type="InterPro" id="IPR014143">
    <property type="entry name" value="NHEJ_ligase_prk"/>
</dbReference>
<evidence type="ECO:0000256" key="2">
    <source>
        <dbReference type="ARBA" id="ARBA00012727"/>
    </source>
</evidence>
<dbReference type="EMBL" id="CP032050">
    <property type="protein sequence ID" value="AYN67571.1"/>
    <property type="molecule type" value="Genomic_DNA"/>
</dbReference>
<protein>
    <recommendedName>
        <fullName evidence="2">DNA ligase (ATP)</fullName>
        <ecNumber evidence="2">6.5.1.1</ecNumber>
    </recommendedName>
    <alternativeName>
        <fullName evidence="19">NHEJ DNA polymerase</fullName>
    </alternativeName>
</protein>
<keyword evidence="8" id="KW-0547">Nucleotide-binding</keyword>
<dbReference type="GO" id="GO:0006281">
    <property type="term" value="P:DNA repair"/>
    <property type="evidence" value="ECO:0007669"/>
    <property type="project" value="UniProtKB-KW"/>
</dbReference>
<dbReference type="GO" id="GO:0003677">
    <property type="term" value="F:DNA binding"/>
    <property type="evidence" value="ECO:0007669"/>
    <property type="project" value="UniProtKB-KW"/>
</dbReference>
<evidence type="ECO:0000259" key="21">
    <source>
        <dbReference type="PROSITE" id="PS50160"/>
    </source>
</evidence>
<organism evidence="22 23">
    <name type="scientific">Euzebyella marina</name>
    <dbReference type="NCBI Taxonomy" id="1761453"/>
    <lineage>
        <taxon>Bacteria</taxon>
        <taxon>Pseudomonadati</taxon>
        <taxon>Bacteroidota</taxon>
        <taxon>Flavobacteriia</taxon>
        <taxon>Flavobacteriales</taxon>
        <taxon>Flavobacteriaceae</taxon>
        <taxon>Euzebyella</taxon>
    </lineage>
</organism>
<dbReference type="InterPro" id="IPR014144">
    <property type="entry name" value="LigD_PE_domain"/>
</dbReference>
<dbReference type="InterPro" id="IPR052171">
    <property type="entry name" value="NHEJ_LigD"/>
</dbReference>
<keyword evidence="16" id="KW-0234">DNA repair</keyword>
<dbReference type="Pfam" id="PF13298">
    <property type="entry name" value="LigD_N"/>
    <property type="match status" value="1"/>
</dbReference>
<keyword evidence="3 22" id="KW-0436">Ligase</keyword>
<dbReference type="CDD" id="cd04865">
    <property type="entry name" value="LigD_Pol_like_2"/>
    <property type="match status" value="1"/>
</dbReference>
<keyword evidence="14" id="KW-0238">DNA-binding</keyword>
<comment type="cofactor">
    <cofactor evidence="1">
        <name>Mn(2+)</name>
        <dbReference type="ChEBI" id="CHEBI:29035"/>
    </cofactor>
</comment>
<dbReference type="GO" id="GO:0004527">
    <property type="term" value="F:exonuclease activity"/>
    <property type="evidence" value="ECO:0007669"/>
    <property type="project" value="UniProtKB-KW"/>
</dbReference>
<dbReference type="NCBIfam" id="TIGR02778">
    <property type="entry name" value="ligD_pol"/>
    <property type="match status" value="1"/>
</dbReference>
<evidence type="ECO:0000256" key="4">
    <source>
        <dbReference type="ARBA" id="ARBA00022679"/>
    </source>
</evidence>
<evidence type="ECO:0000256" key="16">
    <source>
        <dbReference type="ARBA" id="ARBA00023204"/>
    </source>
</evidence>
<evidence type="ECO:0000256" key="1">
    <source>
        <dbReference type="ARBA" id="ARBA00001936"/>
    </source>
</evidence>
<dbReference type="InterPro" id="IPR012309">
    <property type="entry name" value="DNA_ligase_ATP-dep_C"/>
</dbReference>
<dbReference type="PROSITE" id="PS50160">
    <property type="entry name" value="DNA_LIGASE_A3"/>
    <property type="match status" value="1"/>
</dbReference>
<dbReference type="EC" id="6.5.1.1" evidence="2"/>
<evidence type="ECO:0000256" key="7">
    <source>
        <dbReference type="ARBA" id="ARBA00022723"/>
    </source>
</evidence>
<dbReference type="SUPFAM" id="SSF50249">
    <property type="entry name" value="Nucleic acid-binding proteins"/>
    <property type="match status" value="1"/>
</dbReference>
<dbReference type="SUPFAM" id="SSF56091">
    <property type="entry name" value="DNA ligase/mRNA capping enzyme, catalytic domain"/>
    <property type="match status" value="1"/>
</dbReference>
<keyword evidence="18" id="KW-0511">Multifunctional enzyme</keyword>
<dbReference type="Gene3D" id="3.30.1490.70">
    <property type="match status" value="1"/>
</dbReference>
<keyword evidence="7" id="KW-0479">Metal-binding</keyword>
<dbReference type="Gene3D" id="3.30.470.30">
    <property type="entry name" value="DNA ligase/mRNA capping enzyme"/>
    <property type="match status" value="1"/>
</dbReference>
<evidence type="ECO:0000313" key="23">
    <source>
        <dbReference type="Proteomes" id="UP000276309"/>
    </source>
</evidence>
<dbReference type="Pfam" id="PF04679">
    <property type="entry name" value="DNA_ligase_A_C"/>
    <property type="match status" value="1"/>
</dbReference>
<dbReference type="GO" id="GO:0006310">
    <property type="term" value="P:DNA recombination"/>
    <property type="evidence" value="ECO:0007669"/>
    <property type="project" value="UniProtKB-KW"/>
</dbReference>
<keyword evidence="4" id="KW-0808">Transferase</keyword>
<proteinExistence type="predicted"/>
<dbReference type="GO" id="GO:0046872">
    <property type="term" value="F:metal ion binding"/>
    <property type="evidence" value="ECO:0007669"/>
    <property type="project" value="UniProtKB-KW"/>
</dbReference>
<dbReference type="NCBIfam" id="TIGR02779">
    <property type="entry name" value="NHEJ_ligase_lig"/>
    <property type="match status" value="1"/>
</dbReference>
<dbReference type="GO" id="GO:0005524">
    <property type="term" value="F:ATP binding"/>
    <property type="evidence" value="ECO:0007669"/>
    <property type="project" value="UniProtKB-KW"/>
</dbReference>
<keyword evidence="6" id="KW-0540">Nuclease</keyword>
<dbReference type="PANTHER" id="PTHR42705">
    <property type="entry name" value="BIFUNCTIONAL NON-HOMOLOGOUS END JOINING PROTEIN LIGD"/>
    <property type="match status" value="1"/>
</dbReference>
<evidence type="ECO:0000256" key="12">
    <source>
        <dbReference type="ARBA" id="ARBA00022840"/>
    </source>
</evidence>
<keyword evidence="17" id="KW-0464">Manganese</keyword>
<keyword evidence="9" id="KW-0227">DNA damage</keyword>
<evidence type="ECO:0000256" key="20">
    <source>
        <dbReference type="ARBA" id="ARBA00034003"/>
    </source>
</evidence>
<dbReference type="PANTHER" id="PTHR42705:SF3">
    <property type="entry name" value="ATP-DEPENDENT DNA LIGASE"/>
    <property type="match status" value="1"/>
</dbReference>
<evidence type="ECO:0000313" key="22">
    <source>
        <dbReference type="EMBL" id="AYN67571.1"/>
    </source>
</evidence>
<keyword evidence="15" id="KW-0233">DNA recombination</keyword>
<dbReference type="InterPro" id="IPR012310">
    <property type="entry name" value="DNA_ligase_ATP-dep_cent"/>
</dbReference>
<dbReference type="GO" id="GO:0003887">
    <property type="term" value="F:DNA-directed DNA polymerase activity"/>
    <property type="evidence" value="ECO:0007669"/>
    <property type="project" value="UniProtKB-KW"/>
</dbReference>
<dbReference type="RefSeq" id="WP_121848587.1">
    <property type="nucleotide sequence ID" value="NZ_CP032050.1"/>
</dbReference>
<gene>
    <name evidence="22" type="primary">ligD</name>
    <name evidence="22" type="ORF">D1013_09435</name>
</gene>
<dbReference type="NCBIfam" id="TIGR02777">
    <property type="entry name" value="LigD_PE_dom"/>
    <property type="match status" value="1"/>
</dbReference>
<dbReference type="CDD" id="cd07906">
    <property type="entry name" value="Adenylation_DNA_ligase_LigD_LigC"/>
    <property type="match status" value="1"/>
</dbReference>
<feature type="domain" description="ATP-dependent DNA ligase family profile" evidence="21">
    <location>
        <begin position="290"/>
        <end position="402"/>
    </location>
</feature>
<dbReference type="GO" id="GO:0003910">
    <property type="term" value="F:DNA ligase (ATP) activity"/>
    <property type="evidence" value="ECO:0007669"/>
    <property type="project" value="UniProtKB-EC"/>
</dbReference>
<evidence type="ECO:0000256" key="15">
    <source>
        <dbReference type="ARBA" id="ARBA00023172"/>
    </source>
</evidence>
<evidence type="ECO:0000256" key="3">
    <source>
        <dbReference type="ARBA" id="ARBA00022598"/>
    </source>
</evidence>
<dbReference type="Proteomes" id="UP000276309">
    <property type="component" value="Chromosome"/>
</dbReference>
<name>A0A3G2L5X8_9FLAO</name>
<evidence type="ECO:0000256" key="18">
    <source>
        <dbReference type="ARBA" id="ARBA00023268"/>
    </source>
</evidence>
<accession>A0A3G2L5X8</accession>
<evidence type="ECO:0000256" key="17">
    <source>
        <dbReference type="ARBA" id="ARBA00023211"/>
    </source>
</evidence>
<keyword evidence="13" id="KW-0239">DNA-directed DNA polymerase</keyword>
<dbReference type="Gene3D" id="2.40.50.140">
    <property type="entry name" value="Nucleic acid-binding proteins"/>
    <property type="match status" value="1"/>
</dbReference>
<keyword evidence="5" id="KW-0548">Nucleotidyltransferase</keyword>
<evidence type="ECO:0000256" key="11">
    <source>
        <dbReference type="ARBA" id="ARBA00022839"/>
    </source>
</evidence>
<dbReference type="KEGG" id="emar:D1013_09435"/>
<evidence type="ECO:0000256" key="10">
    <source>
        <dbReference type="ARBA" id="ARBA00022801"/>
    </source>
</evidence>